<comment type="caution">
    <text evidence="3">The sequence shown here is derived from an EMBL/GenBank/DDBJ whole genome shotgun (WGS) entry which is preliminary data.</text>
</comment>
<dbReference type="AlphaFoldDB" id="A0A8J5RVY5"/>
<dbReference type="EMBL" id="JAAALK010000288">
    <property type="protein sequence ID" value="KAG8055807.1"/>
    <property type="molecule type" value="Genomic_DNA"/>
</dbReference>
<reference evidence="3" key="2">
    <citation type="submission" date="2021-02" db="EMBL/GenBank/DDBJ databases">
        <authorList>
            <person name="Kimball J.A."/>
            <person name="Haas M.W."/>
            <person name="Macchietto M."/>
            <person name="Kono T."/>
            <person name="Duquette J."/>
            <person name="Shao M."/>
        </authorList>
    </citation>
    <scope>NUCLEOTIDE SEQUENCE</scope>
    <source>
        <tissue evidence="3">Fresh leaf tissue</tissue>
    </source>
</reference>
<organism evidence="3 4">
    <name type="scientific">Zizania palustris</name>
    <name type="common">Northern wild rice</name>
    <dbReference type="NCBI Taxonomy" id="103762"/>
    <lineage>
        <taxon>Eukaryota</taxon>
        <taxon>Viridiplantae</taxon>
        <taxon>Streptophyta</taxon>
        <taxon>Embryophyta</taxon>
        <taxon>Tracheophyta</taxon>
        <taxon>Spermatophyta</taxon>
        <taxon>Magnoliopsida</taxon>
        <taxon>Liliopsida</taxon>
        <taxon>Poales</taxon>
        <taxon>Poaceae</taxon>
        <taxon>BOP clade</taxon>
        <taxon>Oryzoideae</taxon>
        <taxon>Oryzeae</taxon>
        <taxon>Zizaniinae</taxon>
        <taxon>Zizania</taxon>
    </lineage>
</organism>
<sequence length="105" mass="10623">MQRTTATLGAAVALGAAMGAAARVHDGDEPQRGGNGRLQGRAVAAASRAGLVLSASHRSPSNRALPAPSMSELPPPRPVTGLPRSARIARLAPLPLTVVHPGEAR</sequence>
<evidence type="ECO:0000313" key="4">
    <source>
        <dbReference type="Proteomes" id="UP000729402"/>
    </source>
</evidence>
<protein>
    <submittedName>
        <fullName evidence="3">Uncharacterized protein</fullName>
    </submittedName>
</protein>
<keyword evidence="2" id="KW-0732">Signal</keyword>
<gene>
    <name evidence="3" type="ORF">GUJ93_ZPchr0001g30784</name>
</gene>
<feature type="signal peptide" evidence="2">
    <location>
        <begin position="1"/>
        <end position="22"/>
    </location>
</feature>
<proteinExistence type="predicted"/>
<keyword evidence="4" id="KW-1185">Reference proteome</keyword>
<dbReference type="Proteomes" id="UP000729402">
    <property type="component" value="Unassembled WGS sequence"/>
</dbReference>
<name>A0A8J5RVY5_ZIZPA</name>
<feature type="region of interest" description="Disordered" evidence="1">
    <location>
        <begin position="55"/>
        <end position="82"/>
    </location>
</feature>
<reference evidence="3" key="1">
    <citation type="journal article" date="2021" name="bioRxiv">
        <title>Whole Genome Assembly and Annotation of Northern Wild Rice, Zizania palustris L., Supports a Whole Genome Duplication in the Zizania Genus.</title>
        <authorList>
            <person name="Haas M."/>
            <person name="Kono T."/>
            <person name="Macchietto M."/>
            <person name="Millas R."/>
            <person name="McGilp L."/>
            <person name="Shao M."/>
            <person name="Duquette J."/>
            <person name="Hirsch C.N."/>
            <person name="Kimball J."/>
        </authorList>
    </citation>
    <scope>NUCLEOTIDE SEQUENCE</scope>
    <source>
        <tissue evidence="3">Fresh leaf tissue</tissue>
    </source>
</reference>
<accession>A0A8J5RVY5</accession>
<evidence type="ECO:0000256" key="1">
    <source>
        <dbReference type="SAM" id="MobiDB-lite"/>
    </source>
</evidence>
<evidence type="ECO:0000313" key="3">
    <source>
        <dbReference type="EMBL" id="KAG8055807.1"/>
    </source>
</evidence>
<evidence type="ECO:0000256" key="2">
    <source>
        <dbReference type="SAM" id="SignalP"/>
    </source>
</evidence>
<feature type="chain" id="PRO_5035212207" evidence="2">
    <location>
        <begin position="23"/>
        <end position="105"/>
    </location>
</feature>